<dbReference type="PANTHER" id="PTHR43281">
    <property type="entry name" value="FARNESYL DIPHOSPHATE SYNTHASE"/>
    <property type="match status" value="1"/>
</dbReference>
<dbReference type="Pfam" id="PF00348">
    <property type="entry name" value="polyprenyl_synt"/>
    <property type="match status" value="1"/>
</dbReference>
<evidence type="ECO:0008006" key="9">
    <source>
        <dbReference type="Google" id="ProtNLM"/>
    </source>
</evidence>
<dbReference type="Gene3D" id="1.10.600.10">
    <property type="entry name" value="Farnesyl Diphosphate Synthase"/>
    <property type="match status" value="1"/>
</dbReference>
<dbReference type="InterPro" id="IPR000092">
    <property type="entry name" value="Polyprenyl_synt"/>
</dbReference>
<sequence length="369" mass="39867">MASNPTLNTSIHPSLSSASRKPNPLSFHPHLHLSTTPRKTLFAQSSAAPSLSSPTFDLKTYWKSLISEIDVQLDAAVPLRFPSVIHEAMRHTVLSPGAKRASPILCIATCELFGAPRSLALPTACALEMIHAASLIHDDLPCMDDAPARRGRPSNHAAFGMDMAILAGDALFPLAFAHITNAYCADQNHNTTLSYTSVLRLVTEIASTVGARGMVEGQFLDLHSTALGALGGVAGDYFETDIMKGRELVERIVEKKFGVMAECSAVCGAIVGGANEEEMEHLRRYGRAVGVLYQVVDDIKEVRGGKNEEGGEKKRSRASYARAYGVQGAMQLAEGLREQAKRELQGFHGAGVLPLYSFVDYAINRDFEI</sequence>
<dbReference type="OMA" id="PVMCISA"/>
<dbReference type="GO" id="GO:0005737">
    <property type="term" value="C:cytoplasm"/>
    <property type="evidence" value="ECO:0007669"/>
    <property type="project" value="UniProtKB-ARBA"/>
</dbReference>
<proteinExistence type="inferred from homology"/>
<dbReference type="FunFam" id="1.10.600.10:FF:000001">
    <property type="entry name" value="Geranylgeranyl diphosphate synthase"/>
    <property type="match status" value="1"/>
</dbReference>
<dbReference type="GO" id="GO:0046872">
    <property type="term" value="F:metal ion binding"/>
    <property type="evidence" value="ECO:0007669"/>
    <property type="project" value="UniProtKB-KW"/>
</dbReference>
<comment type="similarity">
    <text evidence="2 5">Belongs to the FPP/GGPP synthase family.</text>
</comment>
<feature type="compositionally biased region" description="Polar residues" evidence="6">
    <location>
        <begin position="1"/>
        <end position="20"/>
    </location>
</feature>
<dbReference type="Proteomes" id="UP000017836">
    <property type="component" value="Unassembled WGS sequence"/>
</dbReference>
<dbReference type="SFLD" id="SFLDS00005">
    <property type="entry name" value="Isoprenoid_Synthase_Type_I"/>
    <property type="match status" value="1"/>
</dbReference>
<reference evidence="8" key="1">
    <citation type="journal article" date="2013" name="Science">
        <title>The Amborella genome and the evolution of flowering plants.</title>
        <authorList>
            <consortium name="Amborella Genome Project"/>
        </authorList>
    </citation>
    <scope>NUCLEOTIDE SEQUENCE [LARGE SCALE GENOMIC DNA]</scope>
</reference>
<dbReference type="AlphaFoldDB" id="W1NM36"/>
<evidence type="ECO:0000256" key="2">
    <source>
        <dbReference type="ARBA" id="ARBA00006706"/>
    </source>
</evidence>
<protein>
    <recommendedName>
        <fullName evidence="9">Geranylgeranyl pyrophosphate synthase</fullName>
    </recommendedName>
</protein>
<evidence type="ECO:0000313" key="8">
    <source>
        <dbReference type="Proteomes" id="UP000017836"/>
    </source>
</evidence>
<gene>
    <name evidence="7" type="ORF">AMTR_s00001p00175920</name>
</gene>
<evidence type="ECO:0000256" key="4">
    <source>
        <dbReference type="ARBA" id="ARBA00022842"/>
    </source>
</evidence>
<keyword evidence="5" id="KW-0808">Transferase</keyword>
<evidence type="ECO:0000256" key="5">
    <source>
        <dbReference type="RuleBase" id="RU004466"/>
    </source>
</evidence>
<accession>W1NM36</accession>
<evidence type="ECO:0000256" key="1">
    <source>
        <dbReference type="ARBA" id="ARBA00001946"/>
    </source>
</evidence>
<name>W1NM36_AMBTC</name>
<keyword evidence="8" id="KW-1185">Reference proteome</keyword>
<comment type="cofactor">
    <cofactor evidence="1">
        <name>Mg(2+)</name>
        <dbReference type="ChEBI" id="CHEBI:18420"/>
    </cofactor>
</comment>
<dbReference type="PROSITE" id="PS00723">
    <property type="entry name" value="POLYPRENYL_SYNTHASE_1"/>
    <property type="match status" value="1"/>
</dbReference>
<organism evidence="7 8">
    <name type="scientific">Amborella trichopoda</name>
    <dbReference type="NCBI Taxonomy" id="13333"/>
    <lineage>
        <taxon>Eukaryota</taxon>
        <taxon>Viridiplantae</taxon>
        <taxon>Streptophyta</taxon>
        <taxon>Embryophyta</taxon>
        <taxon>Tracheophyta</taxon>
        <taxon>Spermatophyta</taxon>
        <taxon>Magnoliopsida</taxon>
        <taxon>Amborellales</taxon>
        <taxon>Amborellaceae</taxon>
        <taxon>Amborella</taxon>
    </lineage>
</organism>
<dbReference type="EMBL" id="KI397142">
    <property type="protein sequence ID" value="ERM96290.1"/>
    <property type="molecule type" value="Genomic_DNA"/>
</dbReference>
<dbReference type="SUPFAM" id="SSF48576">
    <property type="entry name" value="Terpenoid synthases"/>
    <property type="match status" value="1"/>
</dbReference>
<dbReference type="PANTHER" id="PTHR43281:SF5">
    <property type="entry name" value="HETERODIMERIC GERANYLGERANYL PYROPHOSPHATE SYNTHASE SMALL SUBUNIT, CHLOROPLASTIC"/>
    <property type="match status" value="1"/>
</dbReference>
<dbReference type="InterPro" id="IPR033749">
    <property type="entry name" value="Polyprenyl_synt_CS"/>
</dbReference>
<dbReference type="CDD" id="cd00685">
    <property type="entry name" value="Trans_IPPS_HT"/>
    <property type="match status" value="1"/>
</dbReference>
<dbReference type="KEGG" id="atr:18424220"/>
<dbReference type="HOGENOM" id="CLU_014015_0_0_1"/>
<keyword evidence="4" id="KW-0460">Magnesium</keyword>
<dbReference type="Gramene" id="ERM96290">
    <property type="protein sequence ID" value="ERM96290"/>
    <property type="gene ID" value="AMTR_s00001p00175920"/>
</dbReference>
<dbReference type="eggNOG" id="KOG0776">
    <property type="taxonomic scope" value="Eukaryota"/>
</dbReference>
<dbReference type="GO" id="GO:0004659">
    <property type="term" value="F:prenyltransferase activity"/>
    <property type="evidence" value="ECO:0000318"/>
    <property type="project" value="GO_Central"/>
</dbReference>
<dbReference type="InterPro" id="IPR008949">
    <property type="entry name" value="Isoprenoid_synthase_dom_sf"/>
</dbReference>
<dbReference type="GO" id="GO:0008299">
    <property type="term" value="P:isoprenoid biosynthetic process"/>
    <property type="evidence" value="ECO:0007669"/>
    <property type="project" value="InterPro"/>
</dbReference>
<keyword evidence="3" id="KW-0479">Metal-binding</keyword>
<feature type="region of interest" description="Disordered" evidence="6">
    <location>
        <begin position="1"/>
        <end position="30"/>
    </location>
</feature>
<evidence type="ECO:0000256" key="6">
    <source>
        <dbReference type="SAM" id="MobiDB-lite"/>
    </source>
</evidence>
<dbReference type="OrthoDB" id="6921389at2759"/>
<dbReference type="STRING" id="13333.W1NM36"/>
<evidence type="ECO:0000256" key="3">
    <source>
        <dbReference type="ARBA" id="ARBA00022723"/>
    </source>
</evidence>
<evidence type="ECO:0000313" key="7">
    <source>
        <dbReference type="EMBL" id="ERM96290.1"/>
    </source>
</evidence>